<dbReference type="PANTHER" id="PTHR47326">
    <property type="entry name" value="TRANSPOSABLE ELEMENT TC3 TRANSPOSASE-LIKE PROTEIN"/>
    <property type="match status" value="1"/>
</dbReference>
<proteinExistence type="predicted"/>
<evidence type="ECO:0000313" key="2">
    <source>
        <dbReference type="Proteomes" id="UP000499080"/>
    </source>
</evidence>
<dbReference type="PANTHER" id="PTHR47326:SF1">
    <property type="entry name" value="HTH PSQ-TYPE DOMAIN-CONTAINING PROTEIN"/>
    <property type="match status" value="1"/>
</dbReference>
<dbReference type="OrthoDB" id="9971063at2759"/>
<sequence>MDFFLWGYLKQQVYATPPPTLQDLQRRIMDACENVTPAMLHRVQREIQARVQICIVADGEKSEHRKERQAINTRLEMDSSFDPGSMLSLPDRALVVKLFYKNGESTSIALRKFRTEKGLKAQKKPYFIE</sequence>
<dbReference type="AlphaFoldDB" id="A0A4Y2HEV3"/>
<accession>A0A4Y2HEV3</accession>
<evidence type="ECO:0000313" key="1">
    <source>
        <dbReference type="EMBL" id="GBM63805.1"/>
    </source>
</evidence>
<keyword evidence="2" id="KW-1185">Reference proteome</keyword>
<comment type="caution">
    <text evidence="1">The sequence shown here is derived from an EMBL/GenBank/DDBJ whole genome shotgun (WGS) entry which is preliminary data.</text>
</comment>
<reference evidence="1 2" key="1">
    <citation type="journal article" date="2019" name="Sci. Rep.">
        <title>Orb-weaving spider Araneus ventricosus genome elucidates the spidroin gene catalogue.</title>
        <authorList>
            <person name="Kono N."/>
            <person name="Nakamura H."/>
            <person name="Ohtoshi R."/>
            <person name="Moran D.A.P."/>
            <person name="Shinohara A."/>
            <person name="Yoshida Y."/>
            <person name="Fujiwara M."/>
            <person name="Mori M."/>
            <person name="Tomita M."/>
            <person name="Arakawa K."/>
        </authorList>
    </citation>
    <scope>NUCLEOTIDE SEQUENCE [LARGE SCALE GENOMIC DNA]</scope>
</reference>
<gene>
    <name evidence="1" type="ORF">AVEN_210657_1</name>
</gene>
<name>A0A4Y2HEV3_ARAVE</name>
<dbReference type="Proteomes" id="UP000499080">
    <property type="component" value="Unassembled WGS sequence"/>
</dbReference>
<dbReference type="GO" id="GO:0003676">
    <property type="term" value="F:nucleic acid binding"/>
    <property type="evidence" value="ECO:0007669"/>
    <property type="project" value="InterPro"/>
</dbReference>
<dbReference type="InterPro" id="IPR036397">
    <property type="entry name" value="RNaseH_sf"/>
</dbReference>
<dbReference type="EMBL" id="BGPR01102657">
    <property type="protein sequence ID" value="GBM63805.1"/>
    <property type="molecule type" value="Genomic_DNA"/>
</dbReference>
<dbReference type="Gene3D" id="3.30.420.10">
    <property type="entry name" value="Ribonuclease H-like superfamily/Ribonuclease H"/>
    <property type="match status" value="1"/>
</dbReference>
<protein>
    <submittedName>
        <fullName evidence="1">Uncharacterized protein</fullName>
    </submittedName>
</protein>
<organism evidence="1 2">
    <name type="scientific">Araneus ventricosus</name>
    <name type="common">Orbweaver spider</name>
    <name type="synonym">Epeira ventricosa</name>
    <dbReference type="NCBI Taxonomy" id="182803"/>
    <lineage>
        <taxon>Eukaryota</taxon>
        <taxon>Metazoa</taxon>
        <taxon>Ecdysozoa</taxon>
        <taxon>Arthropoda</taxon>
        <taxon>Chelicerata</taxon>
        <taxon>Arachnida</taxon>
        <taxon>Araneae</taxon>
        <taxon>Araneomorphae</taxon>
        <taxon>Entelegynae</taxon>
        <taxon>Araneoidea</taxon>
        <taxon>Araneidae</taxon>
        <taxon>Araneus</taxon>
    </lineage>
</organism>